<dbReference type="Proteomes" id="UP000258253">
    <property type="component" value="Unassembled WGS sequence"/>
</dbReference>
<sequence>MDVQNFDHSHHALKIRGLSSGVDVLSFEGKEQLSAPFRYDIQFTSSDKSIAPESVLMQDGAFSLTAPPVQGIPTQTPLRTLYGVITGFKQLSSSRDEARYEVRLEPRLALLSRSHQNAIYQNQTVPQIVEKILRERHEMRGQDFVFNLKGDYPSREQVMQYDEDDLTFISRLLSVVGIWFRFSTDARLKIGVIEFYDDQSGYERGLTLPLRHPSGMSDSGTEAVWDLNTAYSVVSRSVTTRDYNYREAMAEMTTGQFDVTGGDNTTYGEAYHYADNFLKTGDKATPESGAFYARIRHERYLNGRAILKGQSTSSLLMPGLEIKVEGNDAPEVFRKGILITGITASAARDRSYELAFTAIPYSERYGYRPPLIRRPVMAGTLPARVTSTTANDVYAHIDKDGRYRVNLDFDRDTWKPGFESLWVRQSRPYAGDTYGLHLPLLAGTEVSIAFEDGNPDRPYIAGVKHDSAHTDHVTIQNYKRNVLRTPANNKIRLDDERGKEHIKVSTEYGGKSQLNLGHLVDAGKQQRGEGFELRTDMWGAIRAKKGVFISADEQEKAQGQALMMDEALSQLQEALSLVEALHSAAEVAKSELADLQTQKTLLSETLTELKKSALLLSAPAGIAQVTPKSLQLSSGENLISTSGKNTDFSVFKKFTVAAGEAVSLFAQKLGIKIFASKGKVEIQAQSDEMLLDACKDLRISSSDGKILISAKNEIILTSGGGYIRIGGGTVECAAPDKIIERGAVWQKFSGQSISQAMQEWDSTDFAITPEILWMQPANRQRIKRYALPAAMALPLK</sequence>
<feature type="domain" description="Gp5/Type VI secretion system Vgr protein OB-fold" evidence="3">
    <location>
        <begin position="395"/>
        <end position="463"/>
    </location>
</feature>
<evidence type="ECO:0000313" key="9">
    <source>
        <dbReference type="Proteomes" id="UP000479475"/>
    </source>
</evidence>
<evidence type="ECO:0000313" key="7">
    <source>
        <dbReference type="EMBL" id="SYR35794.1"/>
    </source>
</evidence>
<dbReference type="Pfam" id="PF13296">
    <property type="entry name" value="T6SS_Vgr"/>
    <property type="match status" value="1"/>
</dbReference>
<organism evidence="7 8">
    <name type="scientific">Klebsiella pneumoniae</name>
    <dbReference type="NCBI Taxonomy" id="573"/>
    <lineage>
        <taxon>Bacteria</taxon>
        <taxon>Pseudomonadati</taxon>
        <taxon>Pseudomonadota</taxon>
        <taxon>Gammaproteobacteria</taxon>
        <taxon>Enterobacterales</taxon>
        <taxon>Enterobacteriaceae</taxon>
        <taxon>Klebsiella/Raoultella group</taxon>
        <taxon>Klebsiella</taxon>
        <taxon>Klebsiella pneumoniae complex</taxon>
    </lineage>
</organism>
<dbReference type="Pfam" id="PF10106">
    <property type="entry name" value="DUF2345"/>
    <property type="match status" value="1"/>
</dbReference>
<dbReference type="InterPro" id="IPR018769">
    <property type="entry name" value="VgrG2_DUF2345"/>
</dbReference>
<accession>A0A0C7KA97</accession>
<dbReference type="SUPFAM" id="SSF69279">
    <property type="entry name" value="Phage tail proteins"/>
    <property type="match status" value="2"/>
</dbReference>
<dbReference type="InterPro" id="IPR006531">
    <property type="entry name" value="Gp5/Vgr_OB"/>
</dbReference>
<dbReference type="Proteomes" id="UP000479475">
    <property type="component" value="Unassembled WGS sequence"/>
</dbReference>
<keyword evidence="2" id="KW-0175">Coiled coil</keyword>
<evidence type="ECO:0000256" key="1">
    <source>
        <dbReference type="ARBA" id="ARBA00005558"/>
    </source>
</evidence>
<dbReference type="Gene3D" id="2.40.50.230">
    <property type="entry name" value="Gp5 N-terminal domain"/>
    <property type="match status" value="1"/>
</dbReference>
<evidence type="ECO:0000313" key="8">
    <source>
        <dbReference type="Proteomes" id="UP000258253"/>
    </source>
</evidence>
<dbReference type="NCBIfam" id="TIGR01646">
    <property type="entry name" value="vgr_GE"/>
    <property type="match status" value="1"/>
</dbReference>
<evidence type="ECO:0000313" key="6">
    <source>
        <dbReference type="EMBL" id="NGN72761.1"/>
    </source>
</evidence>
<dbReference type="NCBIfam" id="TIGR03361">
    <property type="entry name" value="VI_Rhs_Vgr"/>
    <property type="match status" value="1"/>
</dbReference>
<dbReference type="InterPro" id="IPR028244">
    <property type="entry name" value="T6SS_Rhs_Vgr_dom"/>
</dbReference>
<evidence type="ECO:0000259" key="4">
    <source>
        <dbReference type="Pfam" id="PF10106"/>
    </source>
</evidence>
<evidence type="ECO:0000259" key="5">
    <source>
        <dbReference type="Pfam" id="PF13296"/>
    </source>
</evidence>
<evidence type="ECO:0000259" key="3">
    <source>
        <dbReference type="Pfam" id="PF04717"/>
    </source>
</evidence>
<dbReference type="InterPro" id="IPR017847">
    <property type="entry name" value="T6SS_RhsGE_Vgr_subset"/>
</dbReference>
<dbReference type="EMBL" id="JAAKYD010000009">
    <property type="protein sequence ID" value="NGN72761.1"/>
    <property type="molecule type" value="Genomic_DNA"/>
</dbReference>
<dbReference type="Gene3D" id="2.30.110.50">
    <property type="match status" value="2"/>
</dbReference>
<name>A0A0C7KA97_KLEPN</name>
<reference evidence="7 8" key="1">
    <citation type="submission" date="2018-08" db="EMBL/GenBank/DDBJ databases">
        <authorList>
            <consortium name="Pathogen Informatics"/>
        </authorList>
    </citation>
    <scope>NUCLEOTIDE SEQUENCE [LARGE SCALE GENOMIC DNA]</scope>
    <source>
        <strain evidence="7 8">EuSCAPE_HU047</strain>
    </source>
</reference>
<dbReference type="AlphaFoldDB" id="A0A0C7KA97"/>
<gene>
    <name evidence="6" type="primary">vgrG</name>
    <name evidence="6" type="ORF">G4V31_11520</name>
    <name evidence="7" type="ORF">SAMEA3538828_01784</name>
</gene>
<comment type="caution">
    <text evidence="7">The sequence shown here is derived from an EMBL/GenBank/DDBJ whole genome shotgun (WGS) entry which is preliminary data.</text>
</comment>
<dbReference type="InterPro" id="IPR037026">
    <property type="entry name" value="Vgr_OB-fold_dom_sf"/>
</dbReference>
<comment type="similarity">
    <text evidence="1">Belongs to the VgrG protein family.</text>
</comment>
<dbReference type="InterPro" id="IPR006533">
    <property type="entry name" value="T6SS_Vgr_RhsGE"/>
</dbReference>
<dbReference type="EMBL" id="ULCI01000006">
    <property type="protein sequence ID" value="SYR35794.1"/>
    <property type="molecule type" value="Genomic_DNA"/>
</dbReference>
<dbReference type="Pfam" id="PF04717">
    <property type="entry name" value="Phage_base_V"/>
    <property type="match status" value="1"/>
</dbReference>
<protein>
    <submittedName>
        <fullName evidence="7">ImpA family type VI secretion-associated protein</fullName>
    </submittedName>
    <submittedName>
        <fullName evidence="6">Type VI secretion system tip protein VgrG</fullName>
    </submittedName>
</protein>
<dbReference type="SUPFAM" id="SSF69255">
    <property type="entry name" value="gp5 N-terminal domain-like"/>
    <property type="match status" value="1"/>
</dbReference>
<feature type="coiled-coil region" evidence="2">
    <location>
        <begin position="578"/>
        <end position="612"/>
    </location>
</feature>
<feature type="domain" description="Putative type VI secretion system Rhs element associated Vgr" evidence="5">
    <location>
        <begin position="484"/>
        <end position="585"/>
    </location>
</feature>
<proteinExistence type="inferred from homology"/>
<feature type="domain" description="DUF2345" evidence="4">
    <location>
        <begin position="604"/>
        <end position="747"/>
    </location>
</feature>
<dbReference type="KEGG" id="kpx:PMK1_00654"/>
<dbReference type="Pfam" id="PF05954">
    <property type="entry name" value="Phage_GPD"/>
    <property type="match status" value="1"/>
</dbReference>
<reference evidence="6 9" key="2">
    <citation type="submission" date="2020-02" db="EMBL/GenBank/DDBJ databases">
        <title>Klebsiella pneumoniae genome sequencing and assembly.</title>
        <authorList>
            <person name="Starkova P.S."/>
            <person name="Sulyan O.S."/>
            <person name="Likholetova D.V."/>
            <person name="Ageevets V.A."/>
            <person name="Lazareva I.V."/>
            <person name="Sopova J.V."/>
            <person name="Sidorenko S.V."/>
        </authorList>
    </citation>
    <scope>NUCLEOTIDE SEQUENCE [LARGE SCALE GENOMIC DNA]</scope>
    <source>
        <strain evidence="6 9">2429</strain>
    </source>
</reference>
<evidence type="ECO:0000256" key="2">
    <source>
        <dbReference type="SAM" id="Coils"/>
    </source>
</evidence>